<keyword evidence="1" id="KW-1133">Transmembrane helix</keyword>
<accession>A0A7Y0AGU3</accession>
<evidence type="ECO:0000313" key="3">
    <source>
        <dbReference type="Proteomes" id="UP000559626"/>
    </source>
</evidence>
<keyword evidence="3" id="KW-1185">Reference proteome</keyword>
<name>A0A7Y0AGU3_9BACT</name>
<sequence length="156" mass="17311">MPTPAPAPRPAPARLVLRRLLRPLAARESSFYRAVLICFVIAGTLWMLRALGRSYTAPLDYPISWRYDARRYHPARPLPAAVPVEVRGTGWRLLTRSLGLHLAPADVRLRLPGTPPLNRSAMRPPLRRALGTVRLISLPPDSATYYLLPGGQPAQP</sequence>
<dbReference type="RefSeq" id="WP_169532799.1">
    <property type="nucleotide sequence ID" value="NZ_JABBGH010000003.1"/>
</dbReference>
<keyword evidence="1" id="KW-0472">Membrane</keyword>
<reference evidence="2 3" key="1">
    <citation type="submission" date="2020-04" db="EMBL/GenBank/DDBJ databases">
        <title>Hymenobacter polaris sp. nov., isolated from Arctic soil.</title>
        <authorList>
            <person name="Dahal R.H."/>
        </authorList>
    </citation>
    <scope>NUCLEOTIDE SEQUENCE [LARGE SCALE GENOMIC DNA]</scope>
    <source>
        <strain evidence="2 3">RP-2-7</strain>
    </source>
</reference>
<feature type="transmembrane region" description="Helical" evidence="1">
    <location>
        <begin position="30"/>
        <end position="48"/>
    </location>
</feature>
<gene>
    <name evidence="2" type="ORF">HHL22_18065</name>
</gene>
<evidence type="ECO:0000313" key="2">
    <source>
        <dbReference type="EMBL" id="NML67114.1"/>
    </source>
</evidence>
<evidence type="ECO:0008006" key="4">
    <source>
        <dbReference type="Google" id="ProtNLM"/>
    </source>
</evidence>
<proteinExistence type="predicted"/>
<comment type="caution">
    <text evidence="2">The sequence shown here is derived from an EMBL/GenBank/DDBJ whole genome shotgun (WGS) entry which is preliminary data.</text>
</comment>
<dbReference type="AlphaFoldDB" id="A0A7Y0AGU3"/>
<dbReference type="EMBL" id="JABBGH010000003">
    <property type="protein sequence ID" value="NML67114.1"/>
    <property type="molecule type" value="Genomic_DNA"/>
</dbReference>
<evidence type="ECO:0000256" key="1">
    <source>
        <dbReference type="SAM" id="Phobius"/>
    </source>
</evidence>
<dbReference type="Proteomes" id="UP000559626">
    <property type="component" value="Unassembled WGS sequence"/>
</dbReference>
<protein>
    <recommendedName>
        <fullName evidence="4">YbbR-like domain-containing protein</fullName>
    </recommendedName>
</protein>
<keyword evidence="1" id="KW-0812">Transmembrane</keyword>
<organism evidence="2 3">
    <name type="scientific">Hymenobacter polaris</name>
    <dbReference type="NCBI Taxonomy" id="2682546"/>
    <lineage>
        <taxon>Bacteria</taxon>
        <taxon>Pseudomonadati</taxon>
        <taxon>Bacteroidota</taxon>
        <taxon>Cytophagia</taxon>
        <taxon>Cytophagales</taxon>
        <taxon>Hymenobacteraceae</taxon>
        <taxon>Hymenobacter</taxon>
    </lineage>
</organism>